<proteinExistence type="predicted"/>
<dbReference type="AlphaFoldDB" id="A0AAW2AJI9"/>
<sequence length="59" mass="7105">MSTLLRGLIEKVYVSETKKSRLKLIKWMQRKRLLHGKMKCRRCKKRMKMVTSSCKDGYI</sequence>
<evidence type="ECO:0000313" key="2">
    <source>
        <dbReference type="Proteomes" id="UP001479290"/>
    </source>
</evidence>
<protein>
    <submittedName>
        <fullName evidence="1">Uncharacterized protein</fullName>
    </submittedName>
</protein>
<reference evidence="1 2" key="1">
    <citation type="submission" date="2024-05" db="EMBL/GenBank/DDBJ databases">
        <title>A high-quality chromosomal-level genome assembly of Topmouth culter (Culter alburnus).</title>
        <authorList>
            <person name="Zhao H."/>
        </authorList>
    </citation>
    <scope>NUCLEOTIDE SEQUENCE [LARGE SCALE GENOMIC DNA]</scope>
    <source>
        <strain evidence="1">CATC2023</strain>
        <tissue evidence="1">Muscle</tissue>
    </source>
</reference>
<feature type="non-terminal residue" evidence="1">
    <location>
        <position position="59"/>
    </location>
</feature>
<comment type="caution">
    <text evidence="1">The sequence shown here is derived from an EMBL/GenBank/DDBJ whole genome shotgun (WGS) entry which is preliminary data.</text>
</comment>
<keyword evidence="2" id="KW-1185">Reference proteome</keyword>
<evidence type="ECO:0000313" key="1">
    <source>
        <dbReference type="EMBL" id="KAK9973170.1"/>
    </source>
</evidence>
<dbReference type="EMBL" id="JAWDJR010000006">
    <property type="protein sequence ID" value="KAK9973170.1"/>
    <property type="molecule type" value="Genomic_DNA"/>
</dbReference>
<name>A0AAW2AJI9_CULAL</name>
<organism evidence="1 2">
    <name type="scientific">Culter alburnus</name>
    <name type="common">Topmouth culter</name>
    <dbReference type="NCBI Taxonomy" id="194366"/>
    <lineage>
        <taxon>Eukaryota</taxon>
        <taxon>Metazoa</taxon>
        <taxon>Chordata</taxon>
        <taxon>Craniata</taxon>
        <taxon>Vertebrata</taxon>
        <taxon>Euteleostomi</taxon>
        <taxon>Actinopterygii</taxon>
        <taxon>Neopterygii</taxon>
        <taxon>Teleostei</taxon>
        <taxon>Ostariophysi</taxon>
        <taxon>Cypriniformes</taxon>
        <taxon>Xenocyprididae</taxon>
        <taxon>Xenocypridinae</taxon>
        <taxon>Culter</taxon>
    </lineage>
</organism>
<dbReference type="Proteomes" id="UP001479290">
    <property type="component" value="Unassembled WGS sequence"/>
</dbReference>
<accession>A0AAW2AJI9</accession>
<gene>
    <name evidence="1" type="ORF">ABG768_023913</name>
</gene>